<accession>A0A917BPQ5</accession>
<dbReference type="Proteomes" id="UP000632498">
    <property type="component" value="Unassembled WGS sequence"/>
</dbReference>
<proteinExistence type="predicted"/>
<name>A0A917BPQ5_9PROT</name>
<keyword evidence="3" id="KW-1185">Reference proteome</keyword>
<protein>
    <submittedName>
        <fullName evidence="2">Uncharacterized protein</fullName>
    </submittedName>
</protein>
<comment type="caution">
    <text evidence="2">The sequence shown here is derived from an EMBL/GenBank/DDBJ whole genome shotgun (WGS) entry which is preliminary data.</text>
</comment>
<dbReference type="RefSeq" id="WP_188660103.1">
    <property type="nucleotide sequence ID" value="NZ_BMHV01000001.1"/>
</dbReference>
<dbReference type="AlphaFoldDB" id="A0A917BPQ5"/>
<evidence type="ECO:0000313" key="3">
    <source>
        <dbReference type="Proteomes" id="UP000632498"/>
    </source>
</evidence>
<feature type="signal peptide" evidence="1">
    <location>
        <begin position="1"/>
        <end position="17"/>
    </location>
</feature>
<evidence type="ECO:0000313" key="2">
    <source>
        <dbReference type="EMBL" id="GGF52098.1"/>
    </source>
</evidence>
<dbReference type="EMBL" id="BMHV01000001">
    <property type="protein sequence ID" value="GGF52098.1"/>
    <property type="molecule type" value="Genomic_DNA"/>
</dbReference>
<reference evidence="2" key="1">
    <citation type="journal article" date="2014" name="Int. J. Syst. Evol. Microbiol.">
        <title>Complete genome sequence of Corynebacterium casei LMG S-19264T (=DSM 44701T), isolated from a smear-ripened cheese.</title>
        <authorList>
            <consortium name="US DOE Joint Genome Institute (JGI-PGF)"/>
            <person name="Walter F."/>
            <person name="Albersmeier A."/>
            <person name="Kalinowski J."/>
            <person name="Ruckert C."/>
        </authorList>
    </citation>
    <scope>NUCLEOTIDE SEQUENCE</scope>
    <source>
        <strain evidence="2">CGMCC 1.15254</strain>
    </source>
</reference>
<sequence length="134" mass="14872">MRLFFFTLLLISGPVMAQDVESALSITQKECMKLIRMNTVNGADYVPGVDAHGNKVVGADVHEDSKLDLPEEITFDLGIDLAEKYNFGPGFQGKAKLGEVKIKGRDVYWNGKKLYKDENQAVLDACLAQYGQKE</sequence>
<gene>
    <name evidence="2" type="ORF">GCM10011332_01730</name>
</gene>
<feature type="chain" id="PRO_5037800867" evidence="1">
    <location>
        <begin position="18"/>
        <end position="134"/>
    </location>
</feature>
<organism evidence="2 3">
    <name type="scientific">Terasakiella brassicae</name>
    <dbReference type="NCBI Taxonomy" id="1634917"/>
    <lineage>
        <taxon>Bacteria</taxon>
        <taxon>Pseudomonadati</taxon>
        <taxon>Pseudomonadota</taxon>
        <taxon>Alphaproteobacteria</taxon>
        <taxon>Rhodospirillales</taxon>
        <taxon>Terasakiellaceae</taxon>
        <taxon>Terasakiella</taxon>
    </lineage>
</organism>
<reference evidence="2" key="2">
    <citation type="submission" date="2020-09" db="EMBL/GenBank/DDBJ databases">
        <authorList>
            <person name="Sun Q."/>
            <person name="Zhou Y."/>
        </authorList>
    </citation>
    <scope>NUCLEOTIDE SEQUENCE</scope>
    <source>
        <strain evidence="2">CGMCC 1.15254</strain>
    </source>
</reference>
<keyword evidence="1" id="KW-0732">Signal</keyword>
<evidence type="ECO:0000256" key="1">
    <source>
        <dbReference type="SAM" id="SignalP"/>
    </source>
</evidence>